<gene>
    <name evidence="2" type="ORF">EJB05_36882</name>
</gene>
<sequence length="122" mass="12872">MADLMRRQIEGGGGGPDRVRRRATSELGALAVVSSEESAGINSASVREDEAPPDGEEARMAAARVRTEKNFSPFETGSSLACGERKEKGENEVASGGIEAFHAKTRREGWGGPAQQGKRGEA</sequence>
<keyword evidence="3" id="KW-1185">Reference proteome</keyword>
<reference evidence="2 3" key="1">
    <citation type="journal article" date="2019" name="Sci. Rep.">
        <title>A high-quality genome of Eragrostis curvula grass provides insights into Poaceae evolution and supports new strategies to enhance forage quality.</title>
        <authorList>
            <person name="Carballo J."/>
            <person name="Santos B.A.C.M."/>
            <person name="Zappacosta D."/>
            <person name="Garbus I."/>
            <person name="Selva J.P."/>
            <person name="Gallo C.A."/>
            <person name="Diaz A."/>
            <person name="Albertini E."/>
            <person name="Caccamo M."/>
            <person name="Echenique V."/>
        </authorList>
    </citation>
    <scope>NUCLEOTIDE SEQUENCE [LARGE SCALE GENOMIC DNA]</scope>
    <source>
        <strain evidence="3">cv. Victoria</strain>
        <tissue evidence="2">Leaf</tissue>
    </source>
</reference>
<dbReference type="AlphaFoldDB" id="A0A5J9UAZ5"/>
<evidence type="ECO:0000256" key="1">
    <source>
        <dbReference type="SAM" id="MobiDB-lite"/>
    </source>
</evidence>
<dbReference type="Gramene" id="TVU20664">
    <property type="protein sequence ID" value="TVU20664"/>
    <property type="gene ID" value="EJB05_36882"/>
</dbReference>
<evidence type="ECO:0000313" key="2">
    <source>
        <dbReference type="EMBL" id="TVU20664.1"/>
    </source>
</evidence>
<dbReference type="Proteomes" id="UP000324897">
    <property type="component" value="Chromosome 7"/>
</dbReference>
<feature type="region of interest" description="Disordered" evidence="1">
    <location>
        <begin position="34"/>
        <end position="122"/>
    </location>
</feature>
<comment type="caution">
    <text evidence="2">The sequence shown here is derived from an EMBL/GenBank/DDBJ whole genome shotgun (WGS) entry which is preliminary data.</text>
</comment>
<name>A0A5J9UAZ5_9POAL</name>
<feature type="region of interest" description="Disordered" evidence="1">
    <location>
        <begin position="1"/>
        <end position="22"/>
    </location>
</feature>
<accession>A0A5J9UAZ5</accession>
<dbReference type="EMBL" id="RWGY01000029">
    <property type="protein sequence ID" value="TVU20664.1"/>
    <property type="molecule type" value="Genomic_DNA"/>
</dbReference>
<proteinExistence type="predicted"/>
<protein>
    <submittedName>
        <fullName evidence="2">Uncharacterized protein</fullName>
    </submittedName>
</protein>
<feature type="non-terminal residue" evidence="2">
    <location>
        <position position="1"/>
    </location>
</feature>
<organism evidence="2 3">
    <name type="scientific">Eragrostis curvula</name>
    <name type="common">weeping love grass</name>
    <dbReference type="NCBI Taxonomy" id="38414"/>
    <lineage>
        <taxon>Eukaryota</taxon>
        <taxon>Viridiplantae</taxon>
        <taxon>Streptophyta</taxon>
        <taxon>Embryophyta</taxon>
        <taxon>Tracheophyta</taxon>
        <taxon>Spermatophyta</taxon>
        <taxon>Magnoliopsida</taxon>
        <taxon>Liliopsida</taxon>
        <taxon>Poales</taxon>
        <taxon>Poaceae</taxon>
        <taxon>PACMAD clade</taxon>
        <taxon>Chloridoideae</taxon>
        <taxon>Eragrostideae</taxon>
        <taxon>Eragrostidinae</taxon>
        <taxon>Eragrostis</taxon>
    </lineage>
</organism>
<feature type="compositionally biased region" description="Polar residues" evidence="1">
    <location>
        <begin position="35"/>
        <end position="45"/>
    </location>
</feature>
<evidence type="ECO:0000313" key="3">
    <source>
        <dbReference type="Proteomes" id="UP000324897"/>
    </source>
</evidence>